<protein>
    <submittedName>
        <fullName evidence="3">Uncharacterized protein</fullName>
    </submittedName>
</protein>
<dbReference type="InterPro" id="IPR009492">
    <property type="entry name" value="TniQ"/>
</dbReference>
<reference evidence="3 4" key="1">
    <citation type="submission" date="2020-01" db="EMBL/GenBank/DDBJ databases">
        <title>Genomes of bacteria type strains.</title>
        <authorList>
            <person name="Chen J."/>
            <person name="Zhu S."/>
            <person name="Yang J."/>
        </authorList>
    </citation>
    <scope>NUCLEOTIDE SEQUENCE [LARGE SCALE GENOMIC DNA]</scope>
    <source>
        <strain evidence="3 4">LMG 22958</strain>
    </source>
</reference>
<evidence type="ECO:0000313" key="4">
    <source>
        <dbReference type="Proteomes" id="UP000478837"/>
    </source>
</evidence>
<accession>A0A6L9MSQ7</accession>
<feature type="domain" description="Transposon Tn7 transposition protein TnsD C-terminal" evidence="2">
    <location>
        <begin position="323"/>
        <end position="443"/>
    </location>
</feature>
<feature type="domain" description="TniQ" evidence="1">
    <location>
        <begin position="5"/>
        <end position="160"/>
    </location>
</feature>
<evidence type="ECO:0000259" key="2">
    <source>
        <dbReference type="Pfam" id="PF15978"/>
    </source>
</evidence>
<proteinExistence type="predicted"/>
<dbReference type="EMBL" id="JAAAWP010000003">
    <property type="protein sequence ID" value="NDW21198.1"/>
    <property type="molecule type" value="Genomic_DNA"/>
</dbReference>
<name>A0A6L9MSQ7_9ALTE</name>
<evidence type="ECO:0000313" key="3">
    <source>
        <dbReference type="EMBL" id="NDW21198.1"/>
    </source>
</evidence>
<evidence type="ECO:0000259" key="1">
    <source>
        <dbReference type="Pfam" id="PF06527"/>
    </source>
</evidence>
<dbReference type="Proteomes" id="UP000478837">
    <property type="component" value="Unassembled WGS sequence"/>
</dbReference>
<dbReference type="Pfam" id="PF06527">
    <property type="entry name" value="TniQ"/>
    <property type="match status" value="1"/>
</dbReference>
<organism evidence="3 4">
    <name type="scientific">Alteromonas hispanica</name>
    <dbReference type="NCBI Taxonomy" id="315421"/>
    <lineage>
        <taxon>Bacteria</taxon>
        <taxon>Pseudomonadati</taxon>
        <taxon>Pseudomonadota</taxon>
        <taxon>Gammaproteobacteria</taxon>
        <taxon>Alteromonadales</taxon>
        <taxon>Alteromonadaceae</taxon>
        <taxon>Alteromonas/Salinimonas group</taxon>
        <taxon>Alteromonas</taxon>
    </lineage>
</organism>
<keyword evidence="4" id="KW-1185">Reference proteome</keyword>
<dbReference type="AlphaFoldDB" id="A0A6L9MSQ7"/>
<dbReference type="InterPro" id="IPR032750">
    <property type="entry name" value="TnsD_C"/>
</dbReference>
<sequence>MIYQFPVPHVDELLGSVLARFVFRQGVRGDKVALELLFGSRKIVPSALLQGHLSRLTSNVQHLWPTSPSEMIANHSILPIFKPFVEPDRYSSICYELTHNEKRHSTMKVGISASSLVFPVYYRFCPVCFNEDINQHAYSYWRRQFQLPGVSVCLKHRCMLVDSIFELKPSRRHTFIDASSISTMAVRSAALVCRKPELLKLASNINQLLHQSYPYIPPTQWTSFYDVRLRDIGLKGSKGVDHQLVERLFTKYWGKCFLAECGLELAEGETWLKIFFRKQRRHFSYLHHLLCLQALFPSCLLDDAFKEASNIKVQSSRRVYTSSQSELRASEYQASWYRLRQKYTSLKAIRATREGARVYSWLYRFNNEWLNSNLPAPLKNNVGRVINWKKRDIDLVRKLIKVHRESREDLSLPRMTQSWFISKLRVRWGVDRHLSKLPLCKQFFIKYSETVAEYQIRRVLVIIVDCINKGEPFPQAYEIERAARLSAKNIREATRRIIREDLEMVPRFKLPSSKHRVS</sequence>
<dbReference type="Pfam" id="PF15978">
    <property type="entry name" value="TnsD"/>
    <property type="match status" value="1"/>
</dbReference>
<gene>
    <name evidence="3" type="ORF">GTW09_06675</name>
</gene>
<dbReference type="RefSeq" id="WP_163111055.1">
    <property type="nucleotide sequence ID" value="NZ_JAAAWP010000003.1"/>
</dbReference>
<comment type="caution">
    <text evidence="3">The sequence shown here is derived from an EMBL/GenBank/DDBJ whole genome shotgun (WGS) entry which is preliminary data.</text>
</comment>